<evidence type="ECO:0000313" key="4">
    <source>
        <dbReference type="Proteomes" id="UP000003688"/>
    </source>
</evidence>
<dbReference type="Pfam" id="PF04434">
    <property type="entry name" value="SWIM"/>
    <property type="match status" value="1"/>
</dbReference>
<sequence>MDTWTTEKVLSLAPDASSAKSGKELASPRKWVSMGRDGQSAWGLCQGSGKNPYQASIDLNEPAFKCTCPSRKFPCKHSLGLFLILAGQPGAVAEGTPPDWVNEWLAGRTQRAEKKVAKAQAGEKISDPEAQKKRVAEREAKVSAGLKELEIWMSDLVRQGLAGAQGRPNSFWESTAARMIDAQAPGIARRVRELSGIPASGEGWPERLLEQLGRLHLLREGFQRIETLSVELQNDIRTLIGWTQNQDELLGNSGVKDEWLVLGRTLEEEDKIRVQRTWLHGKQSGRNAMHLHFAHLTQPLDTSLVPGTAFEGEVVYFPSAYPMRAIIKERGGVSKNLDGIPGQASIADLMAAYAEALAMHPWIEQFPMRLSAVVPVRRDERWQLRDGEGRCVPLTPSFAKGWELLAMSGGRAVTVFGEWDGDFLQPVSVSAEGRFAHLWSRKQREEA</sequence>
<dbReference type="PROSITE" id="PS50966">
    <property type="entry name" value="ZF_SWIM"/>
    <property type="match status" value="1"/>
</dbReference>
<accession>B9XDN9</accession>
<dbReference type="EMBL" id="ABOX02000006">
    <property type="protein sequence ID" value="EEF62185.1"/>
    <property type="molecule type" value="Genomic_DNA"/>
</dbReference>
<dbReference type="Proteomes" id="UP000003688">
    <property type="component" value="Unassembled WGS sequence"/>
</dbReference>
<dbReference type="AlphaFoldDB" id="B9XDN9"/>
<evidence type="ECO:0000259" key="2">
    <source>
        <dbReference type="PROSITE" id="PS50966"/>
    </source>
</evidence>
<proteinExistence type="predicted"/>
<dbReference type="GO" id="GO:0008270">
    <property type="term" value="F:zinc ion binding"/>
    <property type="evidence" value="ECO:0007669"/>
    <property type="project" value="UniProtKB-KW"/>
</dbReference>
<keyword evidence="1" id="KW-0862">Zinc</keyword>
<protein>
    <submittedName>
        <fullName evidence="3">Zinc finger SWIM domain protein</fullName>
    </submittedName>
</protein>
<keyword evidence="4" id="KW-1185">Reference proteome</keyword>
<dbReference type="OrthoDB" id="9816340at2"/>
<dbReference type="RefSeq" id="WP_007413937.1">
    <property type="nucleotide sequence ID" value="NZ_ABOX02000006.1"/>
</dbReference>
<name>B9XDN9_PEDPL</name>
<keyword evidence="1" id="KW-0863">Zinc-finger</keyword>
<comment type="caution">
    <text evidence="3">The sequence shown here is derived from an EMBL/GenBank/DDBJ whole genome shotgun (WGS) entry which is preliminary data.</text>
</comment>
<reference evidence="3 4" key="1">
    <citation type="journal article" date="2011" name="J. Bacteriol.">
        <title>Genome sequence of 'Pedosphaera parvula' Ellin514, an aerobic Verrucomicrobial isolate from pasture soil.</title>
        <authorList>
            <person name="Kant R."/>
            <person name="van Passel M.W."/>
            <person name="Sangwan P."/>
            <person name="Palva A."/>
            <person name="Lucas S."/>
            <person name="Copeland A."/>
            <person name="Lapidus A."/>
            <person name="Glavina Del Rio T."/>
            <person name="Dalin E."/>
            <person name="Tice H."/>
            <person name="Bruce D."/>
            <person name="Goodwin L."/>
            <person name="Pitluck S."/>
            <person name="Chertkov O."/>
            <person name="Larimer F.W."/>
            <person name="Land M.L."/>
            <person name="Hauser L."/>
            <person name="Brettin T.S."/>
            <person name="Detter J.C."/>
            <person name="Han S."/>
            <person name="de Vos W.M."/>
            <person name="Janssen P.H."/>
            <person name="Smidt H."/>
        </authorList>
    </citation>
    <scope>NUCLEOTIDE SEQUENCE [LARGE SCALE GENOMIC DNA]</scope>
    <source>
        <strain evidence="3 4">Ellin514</strain>
    </source>
</reference>
<feature type="domain" description="SWIM-type" evidence="2">
    <location>
        <begin position="53"/>
        <end position="86"/>
    </location>
</feature>
<dbReference type="STRING" id="320771.Cflav_PD6460"/>
<gene>
    <name evidence="3" type="ORF">Cflav_PD6460</name>
</gene>
<evidence type="ECO:0000313" key="3">
    <source>
        <dbReference type="EMBL" id="EEF62185.1"/>
    </source>
</evidence>
<dbReference type="InterPro" id="IPR007527">
    <property type="entry name" value="Znf_SWIM"/>
</dbReference>
<organism evidence="3 4">
    <name type="scientific">Pedosphaera parvula (strain Ellin514)</name>
    <dbReference type="NCBI Taxonomy" id="320771"/>
    <lineage>
        <taxon>Bacteria</taxon>
        <taxon>Pseudomonadati</taxon>
        <taxon>Verrucomicrobiota</taxon>
        <taxon>Pedosphaerae</taxon>
        <taxon>Pedosphaerales</taxon>
        <taxon>Pedosphaeraceae</taxon>
        <taxon>Pedosphaera</taxon>
    </lineage>
</organism>
<keyword evidence="1" id="KW-0479">Metal-binding</keyword>
<evidence type="ECO:0000256" key="1">
    <source>
        <dbReference type="PROSITE-ProRule" id="PRU00325"/>
    </source>
</evidence>